<comment type="caution">
    <text evidence="6">The sequence shown here is derived from an EMBL/GenBank/DDBJ whole genome shotgun (WGS) entry which is preliminary data.</text>
</comment>
<feature type="transmembrane region" description="Helical" evidence="5">
    <location>
        <begin position="181"/>
        <end position="200"/>
    </location>
</feature>
<feature type="transmembrane region" description="Helical" evidence="5">
    <location>
        <begin position="288"/>
        <end position="305"/>
    </location>
</feature>
<evidence type="ECO:0000256" key="1">
    <source>
        <dbReference type="ARBA" id="ARBA00004141"/>
    </source>
</evidence>
<gene>
    <name evidence="6" type="ORF">A1O9_11224</name>
</gene>
<dbReference type="OrthoDB" id="196103at2759"/>
<sequence length="420" mass="46101">MFCCSGMNAAVLGLGAGGSRAEMIPLVDRITTVGLALTAATAIFGGTCTNKFGPRFTMLLATCGYPTFVAALWLLDKGQAQWFAWVATIWHGISAAVFYPAAVGVVLGITSRTSRRAAGVPTTVYATVVCIQTLGFIFAMFLGKPSEIRRKNGRQIAHFKLLTWKEEILGLPKTLGRPETLLLVVPLFVMGMPFSFLGSLNGSFFSARTRALANLCYSCAFFLGTAVTAYLCDNQKLGRRRRRAILINFLILLTNVAAWSGMFHFLVTRRINRKHPSPKVDWTDAEDFLKLLFLFIAIGFSQAMYQFYHIWLCSTFSNDPHKLGRFNGYISALRMSGLAAAFGLDSHKVDFLVEAEVYFTVLMIGVVLALISAYRYTTDTNYGSEDSVIDPDDSTTAIAGNVRSSSDIGEVIYSVYPQKG</sequence>
<accession>A0A072NZH4</accession>
<feature type="transmembrane region" description="Helical" evidence="5">
    <location>
        <begin position="356"/>
        <end position="374"/>
    </location>
</feature>
<feature type="transmembrane region" description="Helical" evidence="5">
    <location>
        <begin position="212"/>
        <end position="232"/>
    </location>
</feature>
<keyword evidence="7" id="KW-1185">Reference proteome</keyword>
<feature type="transmembrane region" description="Helical" evidence="5">
    <location>
        <begin position="82"/>
        <end position="102"/>
    </location>
</feature>
<feature type="transmembrane region" description="Helical" evidence="5">
    <location>
        <begin position="122"/>
        <end position="142"/>
    </location>
</feature>
<dbReference type="EMBL" id="AMGV01000016">
    <property type="protein sequence ID" value="KEF52807.1"/>
    <property type="molecule type" value="Genomic_DNA"/>
</dbReference>
<keyword evidence="3 5" id="KW-1133">Transmembrane helix</keyword>
<dbReference type="HOGENOM" id="CLU_030884_0_0_1"/>
<evidence type="ECO:0000313" key="6">
    <source>
        <dbReference type="EMBL" id="KEF52807.1"/>
    </source>
</evidence>
<dbReference type="SUPFAM" id="SSF103473">
    <property type="entry name" value="MFS general substrate transporter"/>
    <property type="match status" value="1"/>
</dbReference>
<evidence type="ECO:0000256" key="3">
    <source>
        <dbReference type="ARBA" id="ARBA00022989"/>
    </source>
</evidence>
<dbReference type="PANTHER" id="PTHR23294:SF59">
    <property type="entry name" value="UNC93-LIKE PROTEIN C922.05C"/>
    <property type="match status" value="1"/>
</dbReference>
<organism evidence="6 7">
    <name type="scientific">Exophiala aquamarina CBS 119918</name>
    <dbReference type="NCBI Taxonomy" id="1182545"/>
    <lineage>
        <taxon>Eukaryota</taxon>
        <taxon>Fungi</taxon>
        <taxon>Dikarya</taxon>
        <taxon>Ascomycota</taxon>
        <taxon>Pezizomycotina</taxon>
        <taxon>Eurotiomycetes</taxon>
        <taxon>Chaetothyriomycetidae</taxon>
        <taxon>Chaetothyriales</taxon>
        <taxon>Herpotrichiellaceae</taxon>
        <taxon>Exophiala</taxon>
    </lineage>
</organism>
<name>A0A072NZH4_9EURO</name>
<dbReference type="InterPro" id="IPR036259">
    <property type="entry name" value="MFS_trans_sf"/>
</dbReference>
<reference evidence="6 7" key="1">
    <citation type="submission" date="2013-03" db="EMBL/GenBank/DDBJ databases">
        <title>The Genome Sequence of Exophiala aquamarina CBS 119918.</title>
        <authorList>
            <consortium name="The Broad Institute Genomics Platform"/>
            <person name="Cuomo C."/>
            <person name="de Hoog S."/>
            <person name="Gorbushina A."/>
            <person name="Walker B."/>
            <person name="Young S.K."/>
            <person name="Zeng Q."/>
            <person name="Gargeya S."/>
            <person name="Fitzgerald M."/>
            <person name="Haas B."/>
            <person name="Abouelleil A."/>
            <person name="Allen A.W."/>
            <person name="Alvarado L."/>
            <person name="Arachchi H.M."/>
            <person name="Berlin A.M."/>
            <person name="Chapman S.B."/>
            <person name="Gainer-Dewar J."/>
            <person name="Goldberg J."/>
            <person name="Griggs A."/>
            <person name="Gujja S."/>
            <person name="Hansen M."/>
            <person name="Howarth C."/>
            <person name="Imamovic A."/>
            <person name="Ireland A."/>
            <person name="Larimer J."/>
            <person name="McCowan C."/>
            <person name="Murphy C."/>
            <person name="Pearson M."/>
            <person name="Poon T.W."/>
            <person name="Priest M."/>
            <person name="Roberts A."/>
            <person name="Saif S."/>
            <person name="Shea T."/>
            <person name="Sisk P."/>
            <person name="Sykes S."/>
            <person name="Wortman J."/>
            <person name="Nusbaum C."/>
            <person name="Birren B."/>
        </authorList>
    </citation>
    <scope>NUCLEOTIDE SEQUENCE [LARGE SCALE GENOMIC DNA]</scope>
    <source>
        <strain evidence="6 7">CBS 119918</strain>
    </source>
</reference>
<evidence type="ECO:0000256" key="2">
    <source>
        <dbReference type="ARBA" id="ARBA00022692"/>
    </source>
</evidence>
<dbReference type="AlphaFoldDB" id="A0A072NZH4"/>
<feature type="transmembrane region" description="Helical" evidence="5">
    <location>
        <begin position="56"/>
        <end position="75"/>
    </location>
</feature>
<comment type="subcellular location">
    <subcellularLocation>
        <location evidence="1">Membrane</location>
        <topology evidence="1">Multi-pass membrane protein</topology>
    </subcellularLocation>
</comment>
<dbReference type="Proteomes" id="UP000027920">
    <property type="component" value="Unassembled WGS sequence"/>
</dbReference>
<evidence type="ECO:0000256" key="4">
    <source>
        <dbReference type="ARBA" id="ARBA00023136"/>
    </source>
</evidence>
<dbReference type="VEuPathDB" id="FungiDB:A1O9_11224"/>
<dbReference type="RefSeq" id="XP_013255397.1">
    <property type="nucleotide sequence ID" value="XM_013399943.1"/>
</dbReference>
<evidence type="ECO:0000256" key="5">
    <source>
        <dbReference type="SAM" id="Phobius"/>
    </source>
</evidence>
<proteinExistence type="predicted"/>
<dbReference type="PANTHER" id="PTHR23294">
    <property type="entry name" value="ET TRANSLATION PRODUCT-RELATED"/>
    <property type="match status" value="1"/>
</dbReference>
<evidence type="ECO:0000313" key="7">
    <source>
        <dbReference type="Proteomes" id="UP000027920"/>
    </source>
</evidence>
<protein>
    <submittedName>
        <fullName evidence="6">Uncharacterized protein</fullName>
    </submittedName>
</protein>
<keyword evidence="2 5" id="KW-0812">Transmembrane</keyword>
<dbReference type="InterPro" id="IPR051617">
    <property type="entry name" value="UNC-93-like_regulator"/>
</dbReference>
<dbReference type="GeneID" id="25286124"/>
<keyword evidence="4 5" id="KW-0472">Membrane</keyword>
<dbReference type="Gene3D" id="1.20.1250.20">
    <property type="entry name" value="MFS general substrate transporter like domains"/>
    <property type="match status" value="1"/>
</dbReference>
<feature type="transmembrane region" description="Helical" evidence="5">
    <location>
        <begin position="244"/>
        <end position="268"/>
    </location>
</feature>
<dbReference type="GO" id="GO:0016020">
    <property type="term" value="C:membrane"/>
    <property type="evidence" value="ECO:0007669"/>
    <property type="project" value="UniProtKB-SubCell"/>
</dbReference>